<reference evidence="1 2" key="1">
    <citation type="submission" date="2019-09" db="EMBL/GenBank/DDBJ databases">
        <title>Draft Whole-Genome sequence of Blastochloris sulfoviridis DSM 729.</title>
        <authorList>
            <person name="Meyer T.E."/>
            <person name="Kyndt J.A."/>
        </authorList>
    </citation>
    <scope>NUCLEOTIDE SEQUENCE [LARGE SCALE GENOMIC DNA]</scope>
    <source>
        <strain evidence="1 2">DSM 729</strain>
    </source>
</reference>
<dbReference type="AlphaFoldDB" id="A0A5M6HJ97"/>
<evidence type="ECO:0000313" key="1">
    <source>
        <dbReference type="EMBL" id="KAA5595943.1"/>
    </source>
</evidence>
<keyword evidence="2" id="KW-1185">Reference proteome</keyword>
<organism evidence="1 2">
    <name type="scientific">Blastochloris sulfoviridis</name>
    <dbReference type="NCBI Taxonomy" id="50712"/>
    <lineage>
        <taxon>Bacteria</taxon>
        <taxon>Pseudomonadati</taxon>
        <taxon>Pseudomonadota</taxon>
        <taxon>Alphaproteobacteria</taxon>
        <taxon>Hyphomicrobiales</taxon>
        <taxon>Blastochloridaceae</taxon>
        <taxon>Blastochloris</taxon>
    </lineage>
</organism>
<dbReference type="RefSeq" id="WP_150098821.1">
    <property type="nucleotide sequence ID" value="NZ_VWPL01000048.1"/>
</dbReference>
<comment type="caution">
    <text evidence="1">The sequence shown here is derived from an EMBL/GenBank/DDBJ whole genome shotgun (WGS) entry which is preliminary data.</text>
</comment>
<sequence>MSAVGEHAVRSFRAALCLPGGVGELPHGELPHPATAINGTAMMIADTPVRAAERSRPDREFRVASHEFTFHAFTLHAFTFTEFA</sequence>
<gene>
    <name evidence="1" type="ORF">F1193_16095</name>
</gene>
<protein>
    <submittedName>
        <fullName evidence="1">Uncharacterized protein</fullName>
    </submittedName>
</protein>
<proteinExistence type="predicted"/>
<evidence type="ECO:0000313" key="2">
    <source>
        <dbReference type="Proteomes" id="UP000323886"/>
    </source>
</evidence>
<accession>A0A5M6HJ97</accession>
<name>A0A5M6HJ97_9HYPH</name>
<dbReference type="Proteomes" id="UP000323886">
    <property type="component" value="Unassembled WGS sequence"/>
</dbReference>
<dbReference type="EMBL" id="VWPL01000048">
    <property type="protein sequence ID" value="KAA5595943.1"/>
    <property type="molecule type" value="Genomic_DNA"/>
</dbReference>